<evidence type="ECO:0000313" key="3">
    <source>
        <dbReference type="EMBL" id="KAF2145689.1"/>
    </source>
</evidence>
<dbReference type="InterPro" id="IPR000250">
    <property type="entry name" value="Peptidase_G1"/>
</dbReference>
<keyword evidence="4" id="KW-1185">Reference proteome</keyword>
<reference evidence="3" key="1">
    <citation type="journal article" date="2020" name="Stud. Mycol.">
        <title>101 Dothideomycetes genomes: a test case for predicting lifestyles and emergence of pathogens.</title>
        <authorList>
            <person name="Haridas S."/>
            <person name="Albert R."/>
            <person name="Binder M."/>
            <person name="Bloem J."/>
            <person name="Labutti K."/>
            <person name="Salamov A."/>
            <person name="Andreopoulos B."/>
            <person name="Baker S."/>
            <person name="Barry K."/>
            <person name="Bills G."/>
            <person name="Bluhm B."/>
            <person name="Cannon C."/>
            <person name="Castanera R."/>
            <person name="Culley D."/>
            <person name="Daum C."/>
            <person name="Ezra D."/>
            <person name="Gonzalez J."/>
            <person name="Henrissat B."/>
            <person name="Kuo A."/>
            <person name="Liang C."/>
            <person name="Lipzen A."/>
            <person name="Lutzoni F."/>
            <person name="Magnuson J."/>
            <person name="Mondo S."/>
            <person name="Nolan M."/>
            <person name="Ohm R."/>
            <person name="Pangilinan J."/>
            <person name="Park H.-J."/>
            <person name="Ramirez L."/>
            <person name="Alfaro M."/>
            <person name="Sun H."/>
            <person name="Tritt A."/>
            <person name="Yoshinaga Y."/>
            <person name="Zwiers L.-H."/>
            <person name="Turgeon B."/>
            <person name="Goodwin S."/>
            <person name="Spatafora J."/>
            <person name="Crous P."/>
            <person name="Grigoriev I."/>
        </authorList>
    </citation>
    <scope>NUCLEOTIDE SEQUENCE</scope>
    <source>
        <strain evidence="3">CBS 121167</strain>
    </source>
</reference>
<dbReference type="RefSeq" id="XP_033401401.1">
    <property type="nucleotide sequence ID" value="XM_033539881.1"/>
</dbReference>
<dbReference type="GO" id="GO:0070007">
    <property type="term" value="F:glutamic-type endopeptidase activity"/>
    <property type="evidence" value="ECO:0007669"/>
    <property type="project" value="InterPro"/>
</dbReference>
<dbReference type="EMBL" id="ML995477">
    <property type="protein sequence ID" value="KAF2145689.1"/>
    <property type="molecule type" value="Genomic_DNA"/>
</dbReference>
<dbReference type="SUPFAM" id="SSF49899">
    <property type="entry name" value="Concanavalin A-like lectins/glucanases"/>
    <property type="match status" value="1"/>
</dbReference>
<dbReference type="GeneID" id="54297377"/>
<proteinExistence type="predicted"/>
<evidence type="ECO:0000256" key="2">
    <source>
        <dbReference type="SAM" id="SignalP"/>
    </source>
</evidence>
<name>A0A6A6BNG4_9PEZI</name>
<dbReference type="OrthoDB" id="2862635at2759"/>
<dbReference type="AlphaFoldDB" id="A0A6A6BNG4"/>
<dbReference type="PANTHER" id="PTHR37536">
    <property type="entry name" value="PUTATIVE (AFU_ORTHOLOGUE AFUA_3G02970)-RELATED"/>
    <property type="match status" value="1"/>
</dbReference>
<dbReference type="Pfam" id="PF01828">
    <property type="entry name" value="Peptidase_A4"/>
    <property type="match status" value="1"/>
</dbReference>
<evidence type="ECO:0000256" key="1">
    <source>
        <dbReference type="PIRSR" id="PIRSR600250-50"/>
    </source>
</evidence>
<sequence>MKLASVLSTIAILATSVVAAPTPEGAMGHGLAARVAARSERRAPGTLQHLTKPLIKTGSAEFTHGINENATKTHVQYSSNWAGAVIEEPPTGTFTAVVGTFTVPAPNPPTGGSSRTTYAASAWVGIDGDTYGEAILQTGIDFEAQGDEVAFSAWYEWYPDYAYDFSLDVSEGDVIALSAKSSSSTRGTVVINNLTTGKSVSKTLSAPDASSPLGGQNAEWIVEDFESNGSLVAFADFGKVVFTGATATTSSGTTVGPDTAEIIEIKSGNTVLTDVSIDSDSQLTVTYV</sequence>
<evidence type="ECO:0000313" key="4">
    <source>
        <dbReference type="Proteomes" id="UP000799438"/>
    </source>
</evidence>
<protein>
    <recommendedName>
        <fullName evidence="5">Aspergillopepsin-2</fullName>
    </recommendedName>
</protein>
<dbReference type="CDD" id="cd13426">
    <property type="entry name" value="Peptidase_G1"/>
    <property type="match status" value="1"/>
</dbReference>
<accession>A0A6A6BNG4</accession>
<keyword evidence="2" id="KW-0732">Signal</keyword>
<dbReference type="InterPro" id="IPR013320">
    <property type="entry name" value="ConA-like_dom_sf"/>
</dbReference>
<dbReference type="PANTHER" id="PTHR37536:SF1">
    <property type="entry name" value="ASPERGILLOPEPSIN, PUTAITVE (AFU_ORTHOLOGUE AFUA_7G01200)"/>
    <property type="match status" value="1"/>
</dbReference>
<dbReference type="Proteomes" id="UP000799438">
    <property type="component" value="Unassembled WGS sequence"/>
</dbReference>
<evidence type="ECO:0008006" key="5">
    <source>
        <dbReference type="Google" id="ProtNLM"/>
    </source>
</evidence>
<dbReference type="InterPro" id="IPR038656">
    <property type="entry name" value="Peptidase_G1_sf"/>
</dbReference>
<dbReference type="GO" id="GO:0006508">
    <property type="term" value="P:proteolysis"/>
    <property type="evidence" value="ECO:0007669"/>
    <property type="project" value="InterPro"/>
</dbReference>
<feature type="active site" description="Proton acceptor" evidence="1">
    <location>
        <position position="223"/>
    </location>
</feature>
<feature type="chain" id="PRO_5025679095" description="Aspergillopepsin-2" evidence="2">
    <location>
        <begin position="20"/>
        <end position="288"/>
    </location>
</feature>
<dbReference type="PRINTS" id="PR00977">
    <property type="entry name" value="SCYTLDPTASE"/>
</dbReference>
<dbReference type="Gene3D" id="2.60.120.700">
    <property type="entry name" value="Peptidase G1"/>
    <property type="match status" value="1"/>
</dbReference>
<organism evidence="3 4">
    <name type="scientific">Aplosporella prunicola CBS 121167</name>
    <dbReference type="NCBI Taxonomy" id="1176127"/>
    <lineage>
        <taxon>Eukaryota</taxon>
        <taxon>Fungi</taxon>
        <taxon>Dikarya</taxon>
        <taxon>Ascomycota</taxon>
        <taxon>Pezizomycotina</taxon>
        <taxon>Dothideomycetes</taxon>
        <taxon>Dothideomycetes incertae sedis</taxon>
        <taxon>Botryosphaeriales</taxon>
        <taxon>Aplosporellaceae</taxon>
        <taxon>Aplosporella</taxon>
    </lineage>
</organism>
<feature type="signal peptide" evidence="2">
    <location>
        <begin position="1"/>
        <end position="19"/>
    </location>
</feature>
<gene>
    <name evidence="3" type="ORF">K452DRAFT_284051</name>
</gene>